<keyword evidence="10" id="KW-1185">Reference proteome</keyword>
<dbReference type="PANTHER" id="PTHR12365">
    <property type="entry name" value="SPROUTY"/>
    <property type="match status" value="1"/>
</dbReference>
<gene>
    <name evidence="9" type="ORF">NHX12_014858</name>
</gene>
<dbReference type="GO" id="GO:0005829">
    <property type="term" value="C:cytosol"/>
    <property type="evidence" value="ECO:0007669"/>
    <property type="project" value="TreeGrafter"/>
</dbReference>
<keyword evidence="5" id="KW-0217">Developmental protein</keyword>
<dbReference type="PROSITE" id="PS51227">
    <property type="entry name" value="SPR"/>
    <property type="match status" value="1"/>
</dbReference>
<dbReference type="GO" id="GO:0040037">
    <property type="term" value="P:negative regulation of fibroblast growth factor receptor signaling pathway"/>
    <property type="evidence" value="ECO:0007669"/>
    <property type="project" value="TreeGrafter"/>
</dbReference>
<protein>
    <recommendedName>
        <fullName evidence="4">Protein sprouty homolog 2</fullName>
    </recommendedName>
</protein>
<evidence type="ECO:0000256" key="8">
    <source>
        <dbReference type="SAM" id="MobiDB-lite"/>
    </source>
</evidence>
<dbReference type="OrthoDB" id="10038884at2759"/>
<evidence type="ECO:0000313" key="10">
    <source>
        <dbReference type="Proteomes" id="UP001148018"/>
    </source>
</evidence>
<sequence>METRSPNDGEGGEGRGGRDGAMSPPRAELHHHGESNERPILTSTSRAQASRSTTTTTTTTLSLDQIRVVARCSNEYTDGPTVARKPAEPPLPRQHKDDDNAVELATLTVAVSTPPLSRADHRAAETREERPHDLLPPSHLGSASSSGGGGGDDKDSRPTAGGSSSSDEGSVSSLQRLTGSPPRGDGSREDAVRTQPKRASELEAEEERKPLAVAVVAGSGGGEEEGKHSSNRCAECGRCGCAQCTRPRLLPSCWLCGRRCVCSAQNMTEYATCVCCVRGLFYHCSSDDEDTCADKPFSCTQPHGCARWAAVALLVTVLPCIACYLPAKACATACQRCYDRAVRPGCRCKGGARRHTDNRKNAGKDRHAVCCDAREKPF</sequence>
<keyword evidence="6" id="KW-0963">Cytoplasm</keyword>
<keyword evidence="7" id="KW-0472">Membrane</keyword>
<dbReference type="Proteomes" id="UP001148018">
    <property type="component" value="Unassembled WGS sequence"/>
</dbReference>
<comment type="similarity">
    <text evidence="3">Belongs to the sprouty family.</text>
</comment>
<evidence type="ECO:0000313" key="9">
    <source>
        <dbReference type="EMBL" id="KAJ3584363.1"/>
    </source>
</evidence>
<feature type="compositionally biased region" description="Low complexity" evidence="8">
    <location>
        <begin position="41"/>
        <end position="59"/>
    </location>
</feature>
<feature type="compositionally biased region" description="Low complexity" evidence="8">
    <location>
        <begin position="161"/>
        <end position="173"/>
    </location>
</feature>
<dbReference type="GO" id="GO:0048513">
    <property type="term" value="P:animal organ development"/>
    <property type="evidence" value="ECO:0007669"/>
    <property type="project" value="TreeGrafter"/>
</dbReference>
<feature type="compositionally biased region" description="Basic and acidic residues" evidence="8">
    <location>
        <begin position="1"/>
        <end position="18"/>
    </location>
</feature>
<dbReference type="PANTHER" id="PTHR12365:SF8">
    <property type="entry name" value="PROTEIN SPROUTY HOMOLOG 2"/>
    <property type="match status" value="1"/>
</dbReference>
<comment type="subcellular location">
    <subcellularLocation>
        <location evidence="2">Cytoplasm</location>
    </subcellularLocation>
    <subcellularLocation>
        <location evidence="1">Membrane</location>
    </subcellularLocation>
</comment>
<evidence type="ECO:0000256" key="3">
    <source>
        <dbReference type="ARBA" id="ARBA00010964"/>
    </source>
</evidence>
<evidence type="ECO:0000256" key="2">
    <source>
        <dbReference type="ARBA" id="ARBA00004496"/>
    </source>
</evidence>
<dbReference type="InterPro" id="IPR051192">
    <property type="entry name" value="Sprouty_domain"/>
</dbReference>
<proteinExistence type="inferred from homology"/>
<dbReference type="InterPro" id="IPR007875">
    <property type="entry name" value="Sprouty"/>
</dbReference>
<name>A0A9Q0D9B1_9TELE</name>
<comment type="caution">
    <text evidence="9">The sequence shown here is derived from an EMBL/GenBank/DDBJ whole genome shotgun (WGS) entry which is preliminary data.</text>
</comment>
<evidence type="ECO:0000256" key="7">
    <source>
        <dbReference type="ARBA" id="ARBA00023136"/>
    </source>
</evidence>
<evidence type="ECO:0000256" key="6">
    <source>
        <dbReference type="ARBA" id="ARBA00022490"/>
    </source>
</evidence>
<dbReference type="AlphaFoldDB" id="A0A9Q0D9B1"/>
<feature type="compositionally biased region" description="Basic and acidic residues" evidence="8">
    <location>
        <begin position="185"/>
        <end position="210"/>
    </location>
</feature>
<dbReference type="Pfam" id="PF05210">
    <property type="entry name" value="Sprouty"/>
    <property type="match status" value="1"/>
</dbReference>
<evidence type="ECO:0000256" key="1">
    <source>
        <dbReference type="ARBA" id="ARBA00004370"/>
    </source>
</evidence>
<dbReference type="GO" id="GO:0016020">
    <property type="term" value="C:membrane"/>
    <property type="evidence" value="ECO:0007669"/>
    <property type="project" value="UniProtKB-SubCell"/>
</dbReference>
<feature type="compositionally biased region" description="Basic and acidic residues" evidence="8">
    <location>
        <begin position="118"/>
        <end position="133"/>
    </location>
</feature>
<organism evidence="9 10">
    <name type="scientific">Muraenolepis orangiensis</name>
    <name type="common">Patagonian moray cod</name>
    <dbReference type="NCBI Taxonomy" id="630683"/>
    <lineage>
        <taxon>Eukaryota</taxon>
        <taxon>Metazoa</taxon>
        <taxon>Chordata</taxon>
        <taxon>Craniata</taxon>
        <taxon>Vertebrata</taxon>
        <taxon>Euteleostomi</taxon>
        <taxon>Actinopterygii</taxon>
        <taxon>Neopterygii</taxon>
        <taxon>Teleostei</taxon>
        <taxon>Neoteleostei</taxon>
        <taxon>Acanthomorphata</taxon>
        <taxon>Zeiogadaria</taxon>
        <taxon>Gadariae</taxon>
        <taxon>Gadiformes</taxon>
        <taxon>Muraenolepidoidei</taxon>
        <taxon>Muraenolepididae</taxon>
        <taxon>Muraenolepis</taxon>
    </lineage>
</organism>
<evidence type="ECO:0000256" key="5">
    <source>
        <dbReference type="ARBA" id="ARBA00022473"/>
    </source>
</evidence>
<feature type="region of interest" description="Disordered" evidence="8">
    <location>
        <begin position="1"/>
        <end position="59"/>
    </location>
</feature>
<dbReference type="EMBL" id="JANIIK010000119">
    <property type="protein sequence ID" value="KAJ3584363.1"/>
    <property type="molecule type" value="Genomic_DNA"/>
</dbReference>
<reference evidence="9" key="1">
    <citation type="submission" date="2022-07" db="EMBL/GenBank/DDBJ databases">
        <title>Chromosome-level genome of Muraenolepis orangiensis.</title>
        <authorList>
            <person name="Kim J."/>
        </authorList>
    </citation>
    <scope>NUCLEOTIDE SEQUENCE</scope>
    <source>
        <strain evidence="9">KU_S4_2022</strain>
        <tissue evidence="9">Muscle</tissue>
    </source>
</reference>
<feature type="compositionally biased region" description="Basic and acidic residues" evidence="8">
    <location>
        <begin position="27"/>
        <end position="37"/>
    </location>
</feature>
<evidence type="ECO:0000256" key="4">
    <source>
        <dbReference type="ARBA" id="ARBA00018854"/>
    </source>
</evidence>
<dbReference type="GO" id="GO:0046580">
    <property type="term" value="P:negative regulation of Ras protein signal transduction"/>
    <property type="evidence" value="ECO:0007669"/>
    <property type="project" value="TreeGrafter"/>
</dbReference>
<feature type="region of interest" description="Disordered" evidence="8">
    <location>
        <begin position="74"/>
        <end position="211"/>
    </location>
</feature>
<accession>A0A9Q0D9B1</accession>